<evidence type="ECO:0008006" key="5">
    <source>
        <dbReference type="Google" id="ProtNLM"/>
    </source>
</evidence>
<dbReference type="RefSeq" id="WP_230497010.1">
    <property type="nucleotide sequence ID" value="NZ_CAKJTG010000012.1"/>
</dbReference>
<keyword evidence="2" id="KW-1133">Transmembrane helix</keyword>
<evidence type="ECO:0000313" key="4">
    <source>
        <dbReference type="Proteomes" id="UP000789845"/>
    </source>
</evidence>
<comment type="caution">
    <text evidence="3">The sequence shown here is derived from an EMBL/GenBank/DDBJ whole genome shotgun (WGS) entry which is preliminary data.</text>
</comment>
<dbReference type="Proteomes" id="UP000789845">
    <property type="component" value="Unassembled WGS sequence"/>
</dbReference>
<dbReference type="Pfam" id="PF04531">
    <property type="entry name" value="Phage_holin_1"/>
    <property type="match status" value="1"/>
</dbReference>
<accession>A0A9C7GA85</accession>
<dbReference type="AlphaFoldDB" id="A0A9C7GA85"/>
<sequence>MINWKVRFKNKAWVMAFVSQILILVEVLLVALHTLGVIDFQLTDQIKQEVLNIANAVFVLLSLLGVVQDPTTKGVGDSERAKGYTEPN</sequence>
<feature type="transmembrane region" description="Helical" evidence="2">
    <location>
        <begin position="12"/>
        <end position="38"/>
    </location>
</feature>
<protein>
    <recommendedName>
        <fullName evidence="5">Phage holin</fullName>
    </recommendedName>
</protein>
<feature type="region of interest" description="Disordered" evidence="1">
    <location>
        <begin position="69"/>
        <end position="88"/>
    </location>
</feature>
<organism evidence="3 4">
    <name type="scientific">Pseudoneobacillus rhizosphaerae</name>
    <dbReference type="NCBI Taxonomy" id="2880968"/>
    <lineage>
        <taxon>Bacteria</taxon>
        <taxon>Bacillati</taxon>
        <taxon>Bacillota</taxon>
        <taxon>Bacilli</taxon>
        <taxon>Bacillales</taxon>
        <taxon>Bacillaceae</taxon>
        <taxon>Pseudoneobacillus</taxon>
    </lineage>
</organism>
<evidence type="ECO:0000256" key="2">
    <source>
        <dbReference type="SAM" id="Phobius"/>
    </source>
</evidence>
<name>A0A9C7GA85_9BACI</name>
<dbReference type="NCBIfam" id="TIGR01598">
    <property type="entry name" value="holin_phiLC3"/>
    <property type="match status" value="1"/>
</dbReference>
<dbReference type="EMBL" id="CAKJTG010000012">
    <property type="protein sequence ID" value="CAG9608769.1"/>
    <property type="molecule type" value="Genomic_DNA"/>
</dbReference>
<proteinExistence type="predicted"/>
<evidence type="ECO:0000256" key="1">
    <source>
        <dbReference type="SAM" id="MobiDB-lite"/>
    </source>
</evidence>
<feature type="transmembrane region" description="Helical" evidence="2">
    <location>
        <begin position="50"/>
        <end position="67"/>
    </location>
</feature>
<keyword evidence="4" id="KW-1185">Reference proteome</keyword>
<reference evidence="3" key="1">
    <citation type="submission" date="2021-10" db="EMBL/GenBank/DDBJ databases">
        <authorList>
            <person name="Criscuolo A."/>
        </authorList>
    </citation>
    <scope>NUCLEOTIDE SEQUENCE</scope>
    <source>
        <strain evidence="3">CIP111885</strain>
    </source>
</reference>
<dbReference type="InterPro" id="IPR006485">
    <property type="entry name" value="Phage-like_holin"/>
</dbReference>
<gene>
    <name evidence="3" type="ORF">NEOCIP111885_02486</name>
</gene>
<keyword evidence="2" id="KW-0472">Membrane</keyword>
<feature type="compositionally biased region" description="Basic and acidic residues" evidence="1">
    <location>
        <begin position="76"/>
        <end position="88"/>
    </location>
</feature>
<keyword evidence="2" id="KW-0812">Transmembrane</keyword>
<evidence type="ECO:0000313" key="3">
    <source>
        <dbReference type="EMBL" id="CAG9608769.1"/>
    </source>
</evidence>